<evidence type="ECO:0008006" key="2">
    <source>
        <dbReference type="Google" id="ProtNLM"/>
    </source>
</evidence>
<dbReference type="EMBL" id="VSSQ01106771">
    <property type="protein sequence ID" value="MPN46257.1"/>
    <property type="molecule type" value="Genomic_DNA"/>
</dbReference>
<dbReference type="AlphaFoldDB" id="A0A645I4N3"/>
<sequence>MEGGAGVLNRLVEEKKALSMVADQALKIMHYVNDQQSWDAEHMQEVVDEKGNPPCEAGCYQCLLSYYNQPEHLDIDRRDPDAIKILVALANGSVSKREDASLAEISGVESEFTQALKRRNLKLPERSLVTIKDGSVLPLLYTSARTAIFFDKASEATKQYCADRSINILEISSDETSWDEIFRTYSDVFGE</sequence>
<protein>
    <recommendedName>
        <fullName evidence="2">DUF1998 domain-containing protein</fullName>
    </recommendedName>
</protein>
<evidence type="ECO:0000313" key="1">
    <source>
        <dbReference type="EMBL" id="MPN46257.1"/>
    </source>
</evidence>
<accession>A0A645I4N3</accession>
<proteinExistence type="predicted"/>
<gene>
    <name evidence="1" type="ORF">SDC9_193841</name>
</gene>
<name>A0A645I4N3_9ZZZZ</name>
<organism evidence="1">
    <name type="scientific">bioreactor metagenome</name>
    <dbReference type="NCBI Taxonomy" id="1076179"/>
    <lineage>
        <taxon>unclassified sequences</taxon>
        <taxon>metagenomes</taxon>
        <taxon>ecological metagenomes</taxon>
    </lineage>
</organism>
<reference evidence="1" key="1">
    <citation type="submission" date="2019-08" db="EMBL/GenBank/DDBJ databases">
        <authorList>
            <person name="Kucharzyk K."/>
            <person name="Murdoch R.W."/>
            <person name="Higgins S."/>
            <person name="Loffler F."/>
        </authorList>
    </citation>
    <scope>NUCLEOTIDE SEQUENCE</scope>
</reference>
<comment type="caution">
    <text evidence="1">The sequence shown here is derived from an EMBL/GenBank/DDBJ whole genome shotgun (WGS) entry which is preliminary data.</text>
</comment>